<keyword evidence="1" id="KW-1133">Transmembrane helix</keyword>
<dbReference type="AlphaFoldDB" id="A0ABD2I0F9"/>
<organism evidence="3 4">
    <name type="scientific">Heterodera schachtii</name>
    <name type="common">Sugarbeet cyst nematode worm</name>
    <name type="synonym">Tylenchus schachtii</name>
    <dbReference type="NCBI Taxonomy" id="97005"/>
    <lineage>
        <taxon>Eukaryota</taxon>
        <taxon>Metazoa</taxon>
        <taxon>Ecdysozoa</taxon>
        <taxon>Nematoda</taxon>
        <taxon>Chromadorea</taxon>
        <taxon>Rhabditida</taxon>
        <taxon>Tylenchina</taxon>
        <taxon>Tylenchomorpha</taxon>
        <taxon>Tylenchoidea</taxon>
        <taxon>Heteroderidae</taxon>
        <taxon>Heteroderinae</taxon>
        <taxon>Heterodera</taxon>
    </lineage>
</organism>
<feature type="transmembrane region" description="Helical" evidence="1">
    <location>
        <begin position="412"/>
        <end position="433"/>
    </location>
</feature>
<dbReference type="EMBL" id="JBICCN010000366">
    <property type="protein sequence ID" value="KAL3073509.1"/>
    <property type="molecule type" value="Genomic_DNA"/>
</dbReference>
<evidence type="ECO:0000313" key="3">
    <source>
        <dbReference type="EMBL" id="KAL3073509.1"/>
    </source>
</evidence>
<comment type="caution">
    <text evidence="3">The sequence shown here is derived from an EMBL/GenBank/DDBJ whole genome shotgun (WGS) entry which is preliminary data.</text>
</comment>
<feature type="transmembrane region" description="Helical" evidence="1">
    <location>
        <begin position="81"/>
        <end position="98"/>
    </location>
</feature>
<keyword evidence="4" id="KW-1185">Reference proteome</keyword>
<protein>
    <recommendedName>
        <fullName evidence="5">Gustatory receptor</fullName>
    </recommendedName>
</protein>
<sequence length="513" mass="59413">MWLAIAFMVNFICYVHSSAAAWQLRHTSPIAIPHPTFICAFALTICVTIGYCYIFAYKMALYGCDKAVEAQHWHNMTLDSVLRLTISAFALVSFIYIIQRSYVGSLRADFDPITRNTINFVFGVIWCRFLLLKALFIIEQFCRDNTEMDSVIKNLCPPYIKNGFHCNNASLNKQQQIWYRLHYGLLKSAIVTCAAELIPVLLVAHWIACGHAKKIAQQNLTHRAISKFKVIRWYQNWFKLEADEFPEMLTLIVSKCYKNVMKWQSILICVLSIFLWLLCFHNYIKDDEQSVAVLSQDIAEVFTGLVQLCFFINLFILTREIPKEGLDTARAAQSRADHVLLLGSTILLTVECVCECIEILHFSHKKQMRLLTKCLDIFYSIFTELSNWFEIYCLKKISALNDHLVGRLRDTLPFVAICGITLNLSVFVMTYFYIEAEKHHLQEMIISLPNDYFVLVGVVARILDTANYVYTFTSALCWLEVLLRYKKNNNFFMVGNNFVREDNENHAFEETAF</sequence>
<proteinExistence type="predicted"/>
<reference evidence="3 4" key="1">
    <citation type="submission" date="2024-10" db="EMBL/GenBank/DDBJ databases">
        <authorList>
            <person name="Kim D."/>
        </authorList>
    </citation>
    <scope>NUCLEOTIDE SEQUENCE [LARGE SCALE GENOMIC DNA]</scope>
    <source>
        <strain evidence="3">Taebaek</strain>
    </source>
</reference>
<accession>A0ABD2I0F9</accession>
<feature type="transmembrane region" description="Helical" evidence="1">
    <location>
        <begin position="118"/>
        <end position="138"/>
    </location>
</feature>
<keyword evidence="2" id="KW-0732">Signal</keyword>
<evidence type="ECO:0000256" key="2">
    <source>
        <dbReference type="SAM" id="SignalP"/>
    </source>
</evidence>
<feature type="chain" id="PRO_5044777826" description="Gustatory receptor" evidence="2">
    <location>
        <begin position="21"/>
        <end position="513"/>
    </location>
</feature>
<evidence type="ECO:0000313" key="4">
    <source>
        <dbReference type="Proteomes" id="UP001620645"/>
    </source>
</evidence>
<keyword evidence="1" id="KW-0812">Transmembrane</keyword>
<feature type="transmembrane region" description="Helical" evidence="1">
    <location>
        <begin position="299"/>
        <end position="318"/>
    </location>
</feature>
<evidence type="ECO:0008006" key="5">
    <source>
        <dbReference type="Google" id="ProtNLM"/>
    </source>
</evidence>
<keyword evidence="1" id="KW-0472">Membrane</keyword>
<feature type="signal peptide" evidence="2">
    <location>
        <begin position="1"/>
        <end position="20"/>
    </location>
</feature>
<feature type="transmembrane region" description="Helical" evidence="1">
    <location>
        <begin position="35"/>
        <end position="56"/>
    </location>
</feature>
<feature type="transmembrane region" description="Helical" evidence="1">
    <location>
        <begin position="339"/>
        <end position="362"/>
    </location>
</feature>
<gene>
    <name evidence="3" type="ORF">niasHS_017076</name>
</gene>
<evidence type="ECO:0000256" key="1">
    <source>
        <dbReference type="SAM" id="Phobius"/>
    </source>
</evidence>
<feature type="transmembrane region" description="Helical" evidence="1">
    <location>
        <begin position="265"/>
        <end position="284"/>
    </location>
</feature>
<dbReference type="Proteomes" id="UP001620645">
    <property type="component" value="Unassembled WGS sequence"/>
</dbReference>
<name>A0ABD2I0F9_HETSC</name>